<sequence>MNELLKITDVAKSYDQEQVLEDIDLLVERPQVIALVAPNGSGKTTLLHLIAGIEAPDRGEIIVCGRSAMDYQIFADLSYLQDPSILYQQLTGWDHMEFIRQEHRKTKEEMIRLVEELGMTDYMDEKVRNYSLVMKQHLLLGVALMNDPKLLLMDDPFNDLDPVDMEQISGIIDRLYRRGVTVILSSSNLDEIEKIANTILFLHEGRLILNEDIKVDEAEYEFVLSKQELAANFLEKIDVPYQICSPYKIKGTFISEQFLAFKEFCLEQELMIFDQRMAKETLDTIYVDLFVRTQCVS</sequence>
<dbReference type="Proteomes" id="UP000673375">
    <property type="component" value="Unassembled WGS sequence"/>
</dbReference>
<organism evidence="5 6">
    <name type="scientific">Enterococcus larvae</name>
    <dbReference type="NCBI Taxonomy" id="2794352"/>
    <lineage>
        <taxon>Bacteria</taxon>
        <taxon>Bacillati</taxon>
        <taxon>Bacillota</taxon>
        <taxon>Bacilli</taxon>
        <taxon>Lactobacillales</taxon>
        <taxon>Enterococcaceae</taxon>
        <taxon>Enterococcus</taxon>
    </lineage>
</organism>
<proteinExistence type="predicted"/>
<evidence type="ECO:0000256" key="2">
    <source>
        <dbReference type="ARBA" id="ARBA00022741"/>
    </source>
</evidence>
<dbReference type="Gene3D" id="3.40.50.300">
    <property type="entry name" value="P-loop containing nucleotide triphosphate hydrolases"/>
    <property type="match status" value="1"/>
</dbReference>
<keyword evidence="3 5" id="KW-0067">ATP-binding</keyword>
<keyword evidence="2" id="KW-0547">Nucleotide-binding</keyword>
<dbReference type="PROSITE" id="PS50893">
    <property type="entry name" value="ABC_TRANSPORTER_2"/>
    <property type="match status" value="1"/>
</dbReference>
<dbReference type="InterPro" id="IPR051782">
    <property type="entry name" value="ABC_Transporter_VariousFunc"/>
</dbReference>
<dbReference type="InterPro" id="IPR003439">
    <property type="entry name" value="ABC_transporter-like_ATP-bd"/>
</dbReference>
<keyword evidence="6" id="KW-1185">Reference proteome</keyword>
<evidence type="ECO:0000313" key="6">
    <source>
        <dbReference type="Proteomes" id="UP000673375"/>
    </source>
</evidence>
<evidence type="ECO:0000256" key="3">
    <source>
        <dbReference type="ARBA" id="ARBA00022840"/>
    </source>
</evidence>
<dbReference type="SMART" id="SM00382">
    <property type="entry name" value="AAA"/>
    <property type="match status" value="1"/>
</dbReference>
<accession>A0ABS4CLX2</accession>
<evidence type="ECO:0000259" key="4">
    <source>
        <dbReference type="PROSITE" id="PS50893"/>
    </source>
</evidence>
<comment type="caution">
    <text evidence="5">The sequence shown here is derived from an EMBL/GenBank/DDBJ whole genome shotgun (WGS) entry which is preliminary data.</text>
</comment>
<dbReference type="RefSeq" id="WP_209558370.1">
    <property type="nucleotide sequence ID" value="NZ_JAEDXU010000008.1"/>
</dbReference>
<dbReference type="PANTHER" id="PTHR42939">
    <property type="entry name" value="ABC TRANSPORTER ATP-BINDING PROTEIN ALBC-RELATED"/>
    <property type="match status" value="1"/>
</dbReference>
<dbReference type="SUPFAM" id="SSF52540">
    <property type="entry name" value="P-loop containing nucleoside triphosphate hydrolases"/>
    <property type="match status" value="1"/>
</dbReference>
<dbReference type="Pfam" id="PF00005">
    <property type="entry name" value="ABC_tran"/>
    <property type="match status" value="1"/>
</dbReference>
<dbReference type="PANTHER" id="PTHR42939:SF1">
    <property type="entry name" value="ABC TRANSPORTER ATP-BINDING PROTEIN ALBC-RELATED"/>
    <property type="match status" value="1"/>
</dbReference>
<dbReference type="InterPro" id="IPR003593">
    <property type="entry name" value="AAA+_ATPase"/>
</dbReference>
<name>A0ABS4CLX2_9ENTE</name>
<evidence type="ECO:0000313" key="5">
    <source>
        <dbReference type="EMBL" id="MBP1047594.1"/>
    </source>
</evidence>
<keyword evidence="1" id="KW-0813">Transport</keyword>
<dbReference type="EMBL" id="JAEDXU010000008">
    <property type="protein sequence ID" value="MBP1047594.1"/>
    <property type="molecule type" value="Genomic_DNA"/>
</dbReference>
<protein>
    <submittedName>
        <fullName evidence="5">ABC transporter ATP-binding protein</fullName>
    </submittedName>
</protein>
<evidence type="ECO:0000256" key="1">
    <source>
        <dbReference type="ARBA" id="ARBA00022448"/>
    </source>
</evidence>
<reference evidence="5 6" key="1">
    <citation type="submission" date="2020-12" db="EMBL/GenBank/DDBJ databases">
        <title>Vagococcus allomyrinae sp. nov. and Enterococcus lavae sp. nov., isolated from the larvae of Allomyrina dichotoma.</title>
        <authorList>
            <person name="Lee S.D."/>
        </authorList>
    </citation>
    <scope>NUCLEOTIDE SEQUENCE [LARGE SCALE GENOMIC DNA]</scope>
    <source>
        <strain evidence="5 6">BWM-S5</strain>
    </source>
</reference>
<feature type="domain" description="ABC transporter" evidence="4">
    <location>
        <begin position="5"/>
        <end position="229"/>
    </location>
</feature>
<dbReference type="InterPro" id="IPR027417">
    <property type="entry name" value="P-loop_NTPase"/>
</dbReference>
<dbReference type="GO" id="GO:0005524">
    <property type="term" value="F:ATP binding"/>
    <property type="evidence" value="ECO:0007669"/>
    <property type="project" value="UniProtKB-KW"/>
</dbReference>
<gene>
    <name evidence="5" type="ORF">I6N96_15005</name>
</gene>